<reference evidence="1 2" key="1">
    <citation type="journal article" date="2008" name="Genome Biol.">
        <title>A genomic analysis of the archaeal system Ignicoccus hospitalis-Nanoarchaeum equitans.</title>
        <authorList>
            <person name="Podar M."/>
            <person name="Anderson I."/>
            <person name="Makarova K.S."/>
            <person name="Elkins J.G."/>
            <person name="Ivanova N."/>
            <person name="Wall M.A."/>
            <person name="Lykidis A."/>
            <person name="Mavromatis K."/>
            <person name="Sun H."/>
            <person name="Hudson M.E."/>
            <person name="Chen W."/>
            <person name="Deciu C."/>
            <person name="Hutchison D."/>
            <person name="Eads J.R."/>
            <person name="Anderson A."/>
            <person name="Fernandes F."/>
            <person name="Szeto E."/>
            <person name="Lapidus A."/>
            <person name="Kyrpides N.C."/>
            <person name="Saier M.H.Jr."/>
            <person name="Richardson P.M."/>
            <person name="Rachel R."/>
            <person name="Huber H."/>
            <person name="Eisen J.A."/>
            <person name="Koonin E.V."/>
            <person name="Keller M."/>
            <person name="Stetter K.O."/>
        </authorList>
    </citation>
    <scope>NUCLEOTIDE SEQUENCE [LARGE SCALE GENOMIC DNA]</scope>
    <source>
        <strain evidence="2">KIN4/I / DSM 18386 / JCM 14125</strain>
    </source>
</reference>
<dbReference type="KEGG" id="iho:Igni_0574"/>
<proteinExistence type="predicted"/>
<gene>
    <name evidence="1" type="ordered locus">Igni_0574</name>
</gene>
<accession>A8AA04</accession>
<dbReference type="Proteomes" id="UP000000262">
    <property type="component" value="Chromosome"/>
</dbReference>
<evidence type="ECO:0000313" key="2">
    <source>
        <dbReference type="Proteomes" id="UP000000262"/>
    </source>
</evidence>
<dbReference type="STRING" id="453591.Igni_0574"/>
<organism evidence="1 2">
    <name type="scientific">Ignicoccus hospitalis (strain KIN4/I / DSM 18386 / JCM 14125)</name>
    <dbReference type="NCBI Taxonomy" id="453591"/>
    <lineage>
        <taxon>Archaea</taxon>
        <taxon>Thermoproteota</taxon>
        <taxon>Thermoprotei</taxon>
        <taxon>Desulfurococcales</taxon>
        <taxon>Desulfurococcaceae</taxon>
        <taxon>Ignicoccus</taxon>
    </lineage>
</organism>
<dbReference type="AlphaFoldDB" id="A8AA04"/>
<sequence>MKRGSSVAVCCGRDPLVVLSVKAGLVEHAFVVNDPRELKEDKRFWEVMYQDAACPDLGLPKVEVRGSVRRLACLYWLSLKALSAL</sequence>
<dbReference type="HOGENOM" id="CLU_2504908_0_0_2"/>
<protein>
    <submittedName>
        <fullName evidence="1">Uncharacterized protein</fullName>
    </submittedName>
</protein>
<keyword evidence="2" id="KW-1185">Reference proteome</keyword>
<name>A8AA04_IGNH4</name>
<evidence type="ECO:0000313" key="1">
    <source>
        <dbReference type="EMBL" id="ABU81756.1"/>
    </source>
</evidence>
<dbReference type="EMBL" id="CP000816">
    <property type="protein sequence ID" value="ABU81756.1"/>
    <property type="molecule type" value="Genomic_DNA"/>
</dbReference>
<dbReference type="GeneID" id="5563091"/>
<dbReference type="RefSeq" id="WP_011998608.1">
    <property type="nucleotide sequence ID" value="NC_009776.1"/>
</dbReference>